<dbReference type="EMBL" id="JANPWB010000006">
    <property type="protein sequence ID" value="KAJ1175291.1"/>
    <property type="molecule type" value="Genomic_DNA"/>
</dbReference>
<gene>
    <name evidence="2" type="ORF">NDU88_000579</name>
</gene>
<evidence type="ECO:0000313" key="3">
    <source>
        <dbReference type="Proteomes" id="UP001066276"/>
    </source>
</evidence>
<reference evidence="2" key="1">
    <citation type="journal article" date="2022" name="bioRxiv">
        <title>Sequencing and chromosome-scale assembly of the giantPleurodeles waltlgenome.</title>
        <authorList>
            <person name="Brown T."/>
            <person name="Elewa A."/>
            <person name="Iarovenko S."/>
            <person name="Subramanian E."/>
            <person name="Araus A.J."/>
            <person name="Petzold A."/>
            <person name="Susuki M."/>
            <person name="Suzuki K.-i.T."/>
            <person name="Hayashi T."/>
            <person name="Toyoda A."/>
            <person name="Oliveira C."/>
            <person name="Osipova E."/>
            <person name="Leigh N.D."/>
            <person name="Simon A."/>
            <person name="Yun M.H."/>
        </authorList>
    </citation>
    <scope>NUCLEOTIDE SEQUENCE</scope>
    <source>
        <strain evidence="2">20211129_DDA</strain>
        <tissue evidence="2">Liver</tissue>
    </source>
</reference>
<evidence type="ECO:0000256" key="1">
    <source>
        <dbReference type="SAM" id="MobiDB-lite"/>
    </source>
</evidence>
<dbReference type="Proteomes" id="UP001066276">
    <property type="component" value="Chromosome 3_2"/>
</dbReference>
<organism evidence="2 3">
    <name type="scientific">Pleurodeles waltl</name>
    <name type="common">Iberian ribbed newt</name>
    <dbReference type="NCBI Taxonomy" id="8319"/>
    <lineage>
        <taxon>Eukaryota</taxon>
        <taxon>Metazoa</taxon>
        <taxon>Chordata</taxon>
        <taxon>Craniata</taxon>
        <taxon>Vertebrata</taxon>
        <taxon>Euteleostomi</taxon>
        <taxon>Amphibia</taxon>
        <taxon>Batrachia</taxon>
        <taxon>Caudata</taxon>
        <taxon>Salamandroidea</taxon>
        <taxon>Salamandridae</taxon>
        <taxon>Pleurodelinae</taxon>
        <taxon>Pleurodeles</taxon>
    </lineage>
</organism>
<feature type="region of interest" description="Disordered" evidence="1">
    <location>
        <begin position="30"/>
        <end position="71"/>
    </location>
</feature>
<comment type="caution">
    <text evidence="2">The sequence shown here is derived from an EMBL/GenBank/DDBJ whole genome shotgun (WGS) entry which is preliminary data.</text>
</comment>
<name>A0AAV7TFZ0_PLEWA</name>
<feature type="compositionally biased region" description="Basic residues" evidence="1">
    <location>
        <begin position="30"/>
        <end position="43"/>
    </location>
</feature>
<proteinExistence type="predicted"/>
<accession>A0AAV7TFZ0</accession>
<dbReference type="AlphaFoldDB" id="A0AAV7TFZ0"/>
<keyword evidence="3" id="KW-1185">Reference proteome</keyword>
<protein>
    <submittedName>
        <fullName evidence="2">Uncharacterized protein</fullName>
    </submittedName>
</protein>
<evidence type="ECO:0000313" key="2">
    <source>
        <dbReference type="EMBL" id="KAJ1175291.1"/>
    </source>
</evidence>
<sequence>MTRSPTPPKAGTACRARTLRKCSVEPLWTRKGKAPCKRRKPRRNDRQNALPMPDATPTEKQPVETAVSHSDPALSLWRNSVDKNRILFYTKMAAIFVVTGTRYNRKRWSVRAEGIIYLKIKLIEFSEMQP</sequence>